<dbReference type="PANTHER" id="PTHR34873:SF3">
    <property type="entry name" value="ADDICTION MODULE TOXIN, HICA FAMILY"/>
    <property type="match status" value="1"/>
</dbReference>
<accession>X1D9Q7</accession>
<dbReference type="InterPro" id="IPR012933">
    <property type="entry name" value="HicA_mRNA_interferase"/>
</dbReference>
<dbReference type="GO" id="GO:0004519">
    <property type="term" value="F:endonuclease activity"/>
    <property type="evidence" value="ECO:0007669"/>
    <property type="project" value="UniProtKB-KW"/>
</dbReference>
<sequence length="76" mass="8428">MSGKLPRVTASDVIKVLEKIGFSLVRQSGSHKICRNKSGERATIPYHAGKILHPKTLISILRDVNLTVDKFKGLMK</sequence>
<organism evidence="7">
    <name type="scientific">marine sediment metagenome</name>
    <dbReference type="NCBI Taxonomy" id="412755"/>
    <lineage>
        <taxon>unclassified sequences</taxon>
        <taxon>metagenomes</taxon>
        <taxon>ecological metagenomes</taxon>
    </lineage>
</organism>
<comment type="caution">
    <text evidence="7">The sequence shown here is derived from an EMBL/GenBank/DDBJ whole genome shotgun (WGS) entry which is preliminary data.</text>
</comment>
<evidence type="ECO:0000256" key="2">
    <source>
        <dbReference type="ARBA" id="ARBA00022722"/>
    </source>
</evidence>
<evidence type="ECO:0000256" key="1">
    <source>
        <dbReference type="ARBA" id="ARBA00022649"/>
    </source>
</evidence>
<evidence type="ECO:0008006" key="8">
    <source>
        <dbReference type="Google" id="ProtNLM"/>
    </source>
</evidence>
<dbReference type="EMBL" id="BART01024203">
    <property type="protein sequence ID" value="GAH01819.1"/>
    <property type="molecule type" value="Genomic_DNA"/>
</dbReference>
<dbReference type="GO" id="GO:0003729">
    <property type="term" value="F:mRNA binding"/>
    <property type="evidence" value="ECO:0007669"/>
    <property type="project" value="InterPro"/>
</dbReference>
<keyword evidence="6" id="KW-0346">Stress response</keyword>
<reference evidence="7" key="1">
    <citation type="journal article" date="2014" name="Front. Microbiol.">
        <title>High frequency of phylogenetically diverse reductive dehalogenase-homologous genes in deep subseafloor sedimentary metagenomes.</title>
        <authorList>
            <person name="Kawai M."/>
            <person name="Futagami T."/>
            <person name="Toyoda A."/>
            <person name="Takaki Y."/>
            <person name="Nishi S."/>
            <person name="Hori S."/>
            <person name="Arai W."/>
            <person name="Tsubouchi T."/>
            <person name="Morono Y."/>
            <person name="Uchiyama I."/>
            <person name="Ito T."/>
            <person name="Fujiyama A."/>
            <person name="Inagaki F."/>
            <person name="Takami H."/>
        </authorList>
    </citation>
    <scope>NUCLEOTIDE SEQUENCE</scope>
    <source>
        <strain evidence="7">Expedition CK06-06</strain>
    </source>
</reference>
<keyword evidence="5" id="KW-0694">RNA-binding</keyword>
<evidence type="ECO:0000313" key="7">
    <source>
        <dbReference type="EMBL" id="GAH01819.1"/>
    </source>
</evidence>
<dbReference type="AlphaFoldDB" id="X1D9Q7"/>
<evidence type="ECO:0000256" key="6">
    <source>
        <dbReference type="ARBA" id="ARBA00023016"/>
    </source>
</evidence>
<evidence type="ECO:0000256" key="4">
    <source>
        <dbReference type="ARBA" id="ARBA00022801"/>
    </source>
</evidence>
<keyword evidence="2" id="KW-0540">Nuclease</keyword>
<dbReference type="Gene3D" id="3.30.920.30">
    <property type="entry name" value="Hypothetical protein"/>
    <property type="match status" value="1"/>
</dbReference>
<protein>
    <recommendedName>
        <fullName evidence="8">Addiction module toxin, HicA family</fullName>
    </recommendedName>
</protein>
<proteinExistence type="predicted"/>
<evidence type="ECO:0000256" key="5">
    <source>
        <dbReference type="ARBA" id="ARBA00022884"/>
    </source>
</evidence>
<dbReference type="Pfam" id="PF07927">
    <property type="entry name" value="HicA_toxin"/>
    <property type="match status" value="1"/>
</dbReference>
<dbReference type="SUPFAM" id="SSF54786">
    <property type="entry name" value="YcfA/nrd intein domain"/>
    <property type="match status" value="1"/>
</dbReference>
<keyword evidence="1" id="KW-1277">Toxin-antitoxin system</keyword>
<dbReference type="PANTHER" id="PTHR34873">
    <property type="entry name" value="SSR1766 PROTEIN"/>
    <property type="match status" value="1"/>
</dbReference>
<keyword evidence="3" id="KW-0255">Endonuclease</keyword>
<keyword evidence="4" id="KW-0378">Hydrolase</keyword>
<dbReference type="InterPro" id="IPR038570">
    <property type="entry name" value="HicA_sf"/>
</dbReference>
<evidence type="ECO:0000256" key="3">
    <source>
        <dbReference type="ARBA" id="ARBA00022759"/>
    </source>
</evidence>
<name>X1D9Q7_9ZZZZ</name>
<dbReference type="GO" id="GO:0016787">
    <property type="term" value="F:hydrolase activity"/>
    <property type="evidence" value="ECO:0007669"/>
    <property type="project" value="UniProtKB-KW"/>
</dbReference>
<gene>
    <name evidence="7" type="ORF">S01H4_43803</name>
</gene>